<keyword evidence="3" id="KW-0560">Oxidoreductase</keyword>
<sequence>MSSTGERFLNSLRDGRNVWLDGTRVENVVEHPAFQGTLTTLKHLFDTLDDCETRYQVGFPSPLSGEYVHNAFLVPTCTDDLKRRTTAFEIWDRKTNGVMSRLSEYARSLVTGWYAARERYRAFDKQFSEKITRYYEQARDHHRFVTTALLDPQIDRSRGTSEQIDPDAVLRIVKKTQDGVIVRGAKMIATAAPYTHDFLVFPFHRIQQDDLAHAHMMIIPANTPGLHIVCRESFASDQAEDHPLSNRYEEMDAILLFDDAFVPWERVLLCDDPEAVWKLRMDETANSLAYHSTVVRLLVKLEFVAGVAFAIADVIGANHHLHVQEKLGELVIQLEVIQSLLHASEAGAKPDEFGTWIPDLTPIETARNLGPRYYPRAIEILQQIGAGGFIQVPSKIEQIHGELSALINKYYRGAKADAESRIRLFKLAWDLIGSPLGSRHELYERFYLGDPVRTYANQYVNYKKGHLEQRLRDFWKLTEQKEDSQVERKSALPISITR</sequence>
<keyword evidence="2 4" id="KW-0274">FAD</keyword>
<dbReference type="InterPro" id="IPR024719">
    <property type="entry name" value="HpaB/PvcC/4-BUDH_C"/>
</dbReference>
<dbReference type="GO" id="GO:0016627">
    <property type="term" value="F:oxidoreductase activity, acting on the CH-CH group of donors"/>
    <property type="evidence" value="ECO:0007669"/>
    <property type="project" value="InterPro"/>
</dbReference>
<dbReference type="Gene3D" id="1.20.140.10">
    <property type="entry name" value="Butyryl-CoA Dehydrogenase, subunit A, domain 3"/>
    <property type="match status" value="1"/>
</dbReference>
<feature type="binding site" evidence="4">
    <location>
        <position position="190"/>
    </location>
    <ligand>
        <name>FAD</name>
        <dbReference type="ChEBI" id="CHEBI:57692"/>
    </ligand>
</feature>
<dbReference type="PIRSF" id="PIRSF000331">
    <property type="entry name" value="HpaA_HpaB"/>
    <property type="match status" value="1"/>
</dbReference>
<keyword evidence="8" id="KW-1185">Reference proteome</keyword>
<dbReference type="Proteomes" id="UP001057291">
    <property type="component" value="Unassembled WGS sequence"/>
</dbReference>
<dbReference type="Gene3D" id="1.10.3140.10">
    <property type="entry name" value="4-hydroxybutyryl-coa dehydratase, domain 1"/>
    <property type="match status" value="1"/>
</dbReference>
<dbReference type="InterPro" id="IPR004925">
    <property type="entry name" value="HpaB/PvcC/4-BUDH"/>
</dbReference>
<dbReference type="EMBL" id="BOQE01000001">
    <property type="protein sequence ID" value="GIM45178.1"/>
    <property type="molecule type" value="Genomic_DNA"/>
</dbReference>
<dbReference type="RefSeq" id="WP_282198403.1">
    <property type="nucleotide sequence ID" value="NZ_BOQE01000001.1"/>
</dbReference>
<dbReference type="InterPro" id="IPR009100">
    <property type="entry name" value="AcylCoA_DH/oxidase_NM_dom_sf"/>
</dbReference>
<evidence type="ECO:0000313" key="7">
    <source>
        <dbReference type="EMBL" id="GIM45178.1"/>
    </source>
</evidence>
<dbReference type="Pfam" id="PF03241">
    <property type="entry name" value="HpaB"/>
    <property type="match status" value="1"/>
</dbReference>
<evidence type="ECO:0000259" key="5">
    <source>
        <dbReference type="Pfam" id="PF03241"/>
    </source>
</evidence>
<dbReference type="InterPro" id="IPR036250">
    <property type="entry name" value="AcylCo_DH-like_C"/>
</dbReference>
<comment type="caution">
    <text evidence="7">The sequence shown here is derived from an EMBL/GenBank/DDBJ whole genome shotgun (WGS) entry which is preliminary data.</text>
</comment>
<protein>
    <submittedName>
        <fullName evidence="7">4-hydroxyphenylacetate 3-monooxygenase oxygenase component</fullName>
    </submittedName>
</protein>
<evidence type="ECO:0000256" key="4">
    <source>
        <dbReference type="PIRSR" id="PIRSR000331-2"/>
    </source>
</evidence>
<feature type="domain" description="HpaB/PvcC/4-BUDH N-terminal" evidence="6">
    <location>
        <begin position="4"/>
        <end position="269"/>
    </location>
</feature>
<evidence type="ECO:0000259" key="6">
    <source>
        <dbReference type="Pfam" id="PF11794"/>
    </source>
</evidence>
<dbReference type="PANTHER" id="PTHR36117:SF3">
    <property type="entry name" value="4-HYDROXYPHENYLACETATE 3-MONOOXYGENASE-RELATED"/>
    <property type="match status" value="1"/>
</dbReference>
<dbReference type="InterPro" id="IPR024674">
    <property type="entry name" value="HpaB/PvcC/4-BUDH_N"/>
</dbReference>
<dbReference type="AlphaFoldDB" id="A0AAV4LC03"/>
<evidence type="ECO:0000256" key="2">
    <source>
        <dbReference type="ARBA" id="ARBA00022827"/>
    </source>
</evidence>
<reference evidence="7" key="1">
    <citation type="journal article" date="2023" name="Int. J. Syst. Evol. Microbiol.">
        <title>Collibacillus ludicampi gen. nov., sp. nov., a new soil bacterium of the family Alicyclobacillaceae.</title>
        <authorList>
            <person name="Jojima T."/>
            <person name="Ioku Y."/>
            <person name="Fukuta Y."/>
            <person name="Shirasaka N."/>
            <person name="Matsumura Y."/>
            <person name="Mori M."/>
        </authorList>
    </citation>
    <scope>NUCLEOTIDE SEQUENCE</scope>
    <source>
        <strain evidence="7">TP075</strain>
    </source>
</reference>
<dbReference type="InterPro" id="IPR046373">
    <property type="entry name" value="Acyl-CoA_Oxase/DH_mid-dom_sf"/>
</dbReference>
<dbReference type="Pfam" id="PF11794">
    <property type="entry name" value="HpaB_N"/>
    <property type="match status" value="1"/>
</dbReference>
<dbReference type="PANTHER" id="PTHR36117">
    <property type="entry name" value="4-HYDROXYPHENYLACETATE 3-MONOOXYGENASE-RELATED"/>
    <property type="match status" value="1"/>
</dbReference>
<feature type="domain" description="HpaB/PvcC/4-BUDH C-terminal" evidence="5">
    <location>
        <begin position="288"/>
        <end position="474"/>
    </location>
</feature>
<organism evidence="7 8">
    <name type="scientific">Collibacillus ludicampi</name>
    <dbReference type="NCBI Taxonomy" id="2771369"/>
    <lineage>
        <taxon>Bacteria</taxon>
        <taxon>Bacillati</taxon>
        <taxon>Bacillota</taxon>
        <taxon>Bacilli</taxon>
        <taxon>Bacillales</taxon>
        <taxon>Alicyclobacillaceae</taxon>
        <taxon>Collibacillus</taxon>
    </lineage>
</organism>
<feature type="binding site" evidence="4">
    <location>
        <begin position="153"/>
        <end position="156"/>
    </location>
    <ligand>
        <name>FAD</name>
        <dbReference type="ChEBI" id="CHEBI:57692"/>
    </ligand>
</feature>
<evidence type="ECO:0000313" key="8">
    <source>
        <dbReference type="Proteomes" id="UP001057291"/>
    </source>
</evidence>
<dbReference type="SUPFAM" id="SSF56645">
    <property type="entry name" value="Acyl-CoA dehydrogenase NM domain-like"/>
    <property type="match status" value="1"/>
</dbReference>
<gene>
    <name evidence="7" type="ORF">DNHGIG_07270</name>
</gene>
<name>A0AAV4LC03_9BACL</name>
<dbReference type="Gene3D" id="2.40.110.10">
    <property type="entry name" value="Butyryl-CoA Dehydrogenase, subunit A, domain 2"/>
    <property type="match status" value="1"/>
</dbReference>
<keyword evidence="1" id="KW-0285">Flavoprotein</keyword>
<feature type="binding site" evidence="4">
    <location>
        <begin position="450"/>
        <end position="453"/>
    </location>
    <ligand>
        <name>FAD</name>
        <dbReference type="ChEBI" id="CHEBI:57692"/>
    </ligand>
</feature>
<accession>A0AAV4LC03</accession>
<evidence type="ECO:0000256" key="1">
    <source>
        <dbReference type="ARBA" id="ARBA00022630"/>
    </source>
</evidence>
<dbReference type="SUPFAM" id="SSF47203">
    <property type="entry name" value="Acyl-CoA dehydrogenase C-terminal domain-like"/>
    <property type="match status" value="1"/>
</dbReference>
<evidence type="ECO:0000256" key="3">
    <source>
        <dbReference type="ARBA" id="ARBA00023002"/>
    </source>
</evidence>
<proteinExistence type="predicted"/>